<protein>
    <submittedName>
        <fullName evidence="1">Uncharacterized protein</fullName>
    </submittedName>
</protein>
<gene>
    <name evidence="1" type="ORF">FRC0190_00033</name>
</gene>
<evidence type="ECO:0000313" key="2">
    <source>
        <dbReference type="Proteomes" id="UP000423525"/>
    </source>
</evidence>
<organism evidence="1 2">
    <name type="scientific">Corynebacterium rouxii</name>
    <dbReference type="NCBI Taxonomy" id="2719119"/>
    <lineage>
        <taxon>Bacteria</taxon>
        <taxon>Bacillati</taxon>
        <taxon>Actinomycetota</taxon>
        <taxon>Actinomycetes</taxon>
        <taxon>Mycobacteriales</taxon>
        <taxon>Corynebacteriaceae</taxon>
        <taxon>Corynebacterium</taxon>
    </lineage>
</organism>
<evidence type="ECO:0000313" key="1">
    <source>
        <dbReference type="EMBL" id="VZH83985.1"/>
    </source>
</evidence>
<proteinExistence type="predicted"/>
<name>A0A6I8MCN4_9CORY</name>
<sequence length="120" mass="12371">MAGSVKIMSSSADAGAVTLSKRILRMRPCPFGVSRLGDESKPSVGDPVDCGWAFPTASGSKGACCADSDHIGTAGEWEVCAHVLGDFAQYACFVPSWMVISGQDGVDLSVAGVSLVIVFL</sequence>
<dbReference type="EMBL" id="LR738855">
    <property type="protein sequence ID" value="VZH83985.1"/>
    <property type="molecule type" value="Genomic_DNA"/>
</dbReference>
<dbReference type="AlphaFoldDB" id="A0A6I8MCN4"/>
<accession>A0A6I8MCN4</accession>
<dbReference type="KEGG" id="crf:FRC0190_00033"/>
<dbReference type="Proteomes" id="UP000423525">
    <property type="component" value="Chromosome"/>
</dbReference>
<reference evidence="1 2" key="1">
    <citation type="submission" date="2019-11" db="EMBL/GenBank/DDBJ databases">
        <authorList>
            <person name="Brisse S."/>
        </authorList>
    </citation>
    <scope>NUCLEOTIDE SEQUENCE [LARGE SCALE GENOMIC DNA]</scope>
    <source>
        <strain evidence="1">FRC0190</strain>
    </source>
</reference>